<evidence type="ECO:0000256" key="4">
    <source>
        <dbReference type="ARBA" id="ARBA00023277"/>
    </source>
</evidence>
<dbReference type="AlphaFoldDB" id="A0A9P5Z8P8"/>
<dbReference type="PROSITE" id="PS51910">
    <property type="entry name" value="GH18_2"/>
    <property type="match status" value="1"/>
</dbReference>
<comment type="caution">
    <text evidence="11">The sequence shown here is derived from an EMBL/GenBank/DDBJ whole genome shotgun (WGS) entry which is preliminary data.</text>
</comment>
<dbReference type="InterPro" id="IPR001223">
    <property type="entry name" value="Glyco_hydro18_cat"/>
</dbReference>
<dbReference type="OrthoDB" id="73875at2759"/>
<sequence length="403" mass="42751">MQSLTFLSFALTFFHVVFALPIVSTVNTRRSGGIIMSSWYPSWLGSSVSPSQISWSKYNAMAFAFGIPTADPSIISIDPSIEGLLTSFVSEAKQNNVKALLSLGGWSGSQFFSSCVATDSSRTVFVNAIVGLVQKYGLDGIDFDWEYPGKKGNDANAVSPGDSANFLSMLQQLRQTDVGQKLVISAAVATTPFVGADGQPMLDVSAFANVIDYIEIMAYDVWGAWSPEVGPNAPLHDQCASHQAGSVETAVNKWAAAKFPMSQIVVGVASYGRGFTVSADAAAQIGNFPTFDASQIPAGDSDTSTTPSPSNSGLFNFASLISDGLLTGAGEAPSGSTYKFDDCSKTPFLYKPETNVMISYDDSKSFASKGQYIKDQALGGFAMWHATGDSNDILLDSIRSTVQ</sequence>
<evidence type="ECO:0000256" key="1">
    <source>
        <dbReference type="ARBA" id="ARBA00000822"/>
    </source>
</evidence>
<keyword evidence="6" id="KW-0624">Polysaccharide degradation</keyword>
<dbReference type="EMBL" id="MU155162">
    <property type="protein sequence ID" value="KAF9482668.1"/>
    <property type="molecule type" value="Genomic_DNA"/>
</dbReference>
<gene>
    <name evidence="11" type="ORF">BDN70DRAFT_399257</name>
</gene>
<feature type="domain" description="GH18" evidence="10">
    <location>
        <begin position="34"/>
        <end position="403"/>
    </location>
</feature>
<organism evidence="11 12">
    <name type="scientific">Pholiota conissans</name>
    <dbReference type="NCBI Taxonomy" id="109636"/>
    <lineage>
        <taxon>Eukaryota</taxon>
        <taxon>Fungi</taxon>
        <taxon>Dikarya</taxon>
        <taxon>Basidiomycota</taxon>
        <taxon>Agaricomycotina</taxon>
        <taxon>Agaricomycetes</taxon>
        <taxon>Agaricomycetidae</taxon>
        <taxon>Agaricales</taxon>
        <taxon>Agaricineae</taxon>
        <taxon>Strophariaceae</taxon>
        <taxon>Pholiota</taxon>
    </lineage>
</organism>
<dbReference type="InterPro" id="IPR050314">
    <property type="entry name" value="Glycosyl_Hydrlase_18"/>
</dbReference>
<dbReference type="InterPro" id="IPR029070">
    <property type="entry name" value="Chitinase_insertion_sf"/>
</dbReference>
<dbReference type="GO" id="GO:0005576">
    <property type="term" value="C:extracellular region"/>
    <property type="evidence" value="ECO:0007669"/>
    <property type="project" value="TreeGrafter"/>
</dbReference>
<keyword evidence="2 7" id="KW-0378">Hydrolase</keyword>
<dbReference type="InterPro" id="IPR017853">
    <property type="entry name" value="GH"/>
</dbReference>
<evidence type="ECO:0000256" key="8">
    <source>
        <dbReference type="RuleBase" id="RU004453"/>
    </source>
</evidence>
<name>A0A9P5Z8P8_9AGAR</name>
<dbReference type="Proteomes" id="UP000807469">
    <property type="component" value="Unassembled WGS sequence"/>
</dbReference>
<evidence type="ECO:0000256" key="2">
    <source>
        <dbReference type="ARBA" id="ARBA00022801"/>
    </source>
</evidence>
<accession>A0A9P5Z8P8</accession>
<evidence type="ECO:0000259" key="10">
    <source>
        <dbReference type="PROSITE" id="PS51910"/>
    </source>
</evidence>
<comment type="similarity">
    <text evidence="8">Belongs to the glycosyl hydrolase 18 family.</text>
</comment>
<dbReference type="Gene3D" id="3.20.20.80">
    <property type="entry name" value="Glycosidases"/>
    <property type="match status" value="1"/>
</dbReference>
<evidence type="ECO:0000256" key="6">
    <source>
        <dbReference type="ARBA" id="ARBA00023326"/>
    </source>
</evidence>
<dbReference type="Gene3D" id="3.10.50.10">
    <property type="match status" value="1"/>
</dbReference>
<dbReference type="GO" id="GO:0008843">
    <property type="term" value="F:endochitinase activity"/>
    <property type="evidence" value="ECO:0007669"/>
    <property type="project" value="UniProtKB-EC"/>
</dbReference>
<keyword evidence="9" id="KW-0732">Signal</keyword>
<evidence type="ECO:0000256" key="5">
    <source>
        <dbReference type="ARBA" id="ARBA00023295"/>
    </source>
</evidence>
<comment type="catalytic activity">
    <reaction evidence="1">
        <text>Random endo-hydrolysis of N-acetyl-beta-D-glucosaminide (1-&gt;4)-beta-linkages in chitin and chitodextrins.</text>
        <dbReference type="EC" id="3.2.1.14"/>
    </reaction>
</comment>
<dbReference type="Pfam" id="PF00704">
    <property type="entry name" value="Glyco_hydro_18"/>
    <property type="match status" value="1"/>
</dbReference>
<dbReference type="GO" id="GO:0006032">
    <property type="term" value="P:chitin catabolic process"/>
    <property type="evidence" value="ECO:0007669"/>
    <property type="project" value="UniProtKB-KW"/>
</dbReference>
<evidence type="ECO:0000256" key="3">
    <source>
        <dbReference type="ARBA" id="ARBA00023024"/>
    </source>
</evidence>
<dbReference type="SMART" id="SM00636">
    <property type="entry name" value="Glyco_18"/>
    <property type="match status" value="1"/>
</dbReference>
<dbReference type="PANTHER" id="PTHR11177">
    <property type="entry name" value="CHITINASE"/>
    <property type="match status" value="1"/>
</dbReference>
<dbReference type="GO" id="GO:0000272">
    <property type="term" value="P:polysaccharide catabolic process"/>
    <property type="evidence" value="ECO:0007669"/>
    <property type="project" value="UniProtKB-KW"/>
</dbReference>
<dbReference type="SUPFAM" id="SSF51445">
    <property type="entry name" value="(Trans)glycosidases"/>
    <property type="match status" value="1"/>
</dbReference>
<protein>
    <submittedName>
        <fullName evidence="11">Glycoside hydrolase family 18 protein</fullName>
    </submittedName>
</protein>
<keyword evidence="5 7" id="KW-0326">Glycosidase</keyword>
<evidence type="ECO:0000256" key="7">
    <source>
        <dbReference type="RuleBase" id="RU000489"/>
    </source>
</evidence>
<keyword evidence="3" id="KW-0146">Chitin degradation</keyword>
<keyword evidence="12" id="KW-1185">Reference proteome</keyword>
<feature type="signal peptide" evidence="9">
    <location>
        <begin position="1"/>
        <end position="19"/>
    </location>
</feature>
<evidence type="ECO:0000256" key="9">
    <source>
        <dbReference type="SAM" id="SignalP"/>
    </source>
</evidence>
<dbReference type="PANTHER" id="PTHR11177:SF317">
    <property type="entry name" value="CHITINASE 12-RELATED"/>
    <property type="match status" value="1"/>
</dbReference>
<dbReference type="InterPro" id="IPR001579">
    <property type="entry name" value="Glyco_hydro_18_chit_AS"/>
</dbReference>
<feature type="chain" id="PRO_5040301387" evidence="9">
    <location>
        <begin position="20"/>
        <end position="403"/>
    </location>
</feature>
<evidence type="ECO:0000313" key="12">
    <source>
        <dbReference type="Proteomes" id="UP000807469"/>
    </source>
</evidence>
<evidence type="ECO:0000313" key="11">
    <source>
        <dbReference type="EMBL" id="KAF9482668.1"/>
    </source>
</evidence>
<dbReference type="GO" id="GO:0008061">
    <property type="term" value="F:chitin binding"/>
    <property type="evidence" value="ECO:0007669"/>
    <property type="project" value="InterPro"/>
</dbReference>
<reference evidence="11" key="1">
    <citation type="submission" date="2020-11" db="EMBL/GenBank/DDBJ databases">
        <authorList>
            <consortium name="DOE Joint Genome Institute"/>
            <person name="Ahrendt S."/>
            <person name="Riley R."/>
            <person name="Andreopoulos W."/>
            <person name="Labutti K."/>
            <person name="Pangilinan J."/>
            <person name="Ruiz-Duenas F.J."/>
            <person name="Barrasa J.M."/>
            <person name="Sanchez-Garcia M."/>
            <person name="Camarero S."/>
            <person name="Miyauchi S."/>
            <person name="Serrano A."/>
            <person name="Linde D."/>
            <person name="Babiker R."/>
            <person name="Drula E."/>
            <person name="Ayuso-Fernandez I."/>
            <person name="Pacheco R."/>
            <person name="Padilla G."/>
            <person name="Ferreira P."/>
            <person name="Barriuso J."/>
            <person name="Kellner H."/>
            <person name="Castanera R."/>
            <person name="Alfaro M."/>
            <person name="Ramirez L."/>
            <person name="Pisabarro A.G."/>
            <person name="Kuo A."/>
            <person name="Tritt A."/>
            <person name="Lipzen A."/>
            <person name="He G."/>
            <person name="Yan M."/>
            <person name="Ng V."/>
            <person name="Cullen D."/>
            <person name="Martin F."/>
            <person name="Rosso M.-N."/>
            <person name="Henrissat B."/>
            <person name="Hibbett D."/>
            <person name="Martinez A.T."/>
            <person name="Grigoriev I.V."/>
        </authorList>
    </citation>
    <scope>NUCLEOTIDE SEQUENCE</scope>
    <source>
        <strain evidence="11">CIRM-BRFM 674</strain>
    </source>
</reference>
<dbReference type="InterPro" id="IPR011583">
    <property type="entry name" value="Chitinase_II/V-like_cat"/>
</dbReference>
<dbReference type="PROSITE" id="PS01095">
    <property type="entry name" value="GH18_1"/>
    <property type="match status" value="1"/>
</dbReference>
<keyword evidence="4" id="KW-0119">Carbohydrate metabolism</keyword>
<dbReference type="SUPFAM" id="SSF54556">
    <property type="entry name" value="Chitinase insertion domain"/>
    <property type="match status" value="1"/>
</dbReference>
<proteinExistence type="inferred from homology"/>